<evidence type="ECO:0000256" key="1">
    <source>
        <dbReference type="ARBA" id="ARBA00004496"/>
    </source>
</evidence>
<dbReference type="RefSeq" id="WP_012935240.1">
    <property type="nucleotide sequence ID" value="NC_013739.1"/>
</dbReference>
<dbReference type="EC" id="6.3.2.9" evidence="7 8"/>
<dbReference type="InterPro" id="IPR005762">
    <property type="entry name" value="MurD"/>
</dbReference>
<dbReference type="STRING" id="469383.Cwoe_3772"/>
<dbReference type="Gene3D" id="3.40.50.720">
    <property type="entry name" value="NAD(P)-binding Rossmann-like Domain"/>
    <property type="match status" value="1"/>
</dbReference>
<keyword evidence="5 7" id="KW-0547">Nucleotide-binding</keyword>
<dbReference type="PANTHER" id="PTHR43692">
    <property type="entry name" value="UDP-N-ACETYLMURAMOYLALANINE--D-GLUTAMATE LIGASE"/>
    <property type="match status" value="1"/>
</dbReference>
<dbReference type="SUPFAM" id="SSF53623">
    <property type="entry name" value="MurD-like peptide ligases, catalytic domain"/>
    <property type="match status" value="1"/>
</dbReference>
<dbReference type="Pfam" id="PF08245">
    <property type="entry name" value="Mur_ligase_M"/>
    <property type="match status" value="1"/>
</dbReference>
<dbReference type="Pfam" id="PF21799">
    <property type="entry name" value="MurD-like_N"/>
    <property type="match status" value="1"/>
</dbReference>
<comment type="pathway">
    <text evidence="2 7 8">Cell wall biogenesis; peptidoglycan biosynthesis.</text>
</comment>
<dbReference type="SUPFAM" id="SSF53244">
    <property type="entry name" value="MurD-like peptide ligases, peptide-binding domain"/>
    <property type="match status" value="1"/>
</dbReference>
<dbReference type="InterPro" id="IPR004101">
    <property type="entry name" value="Mur_ligase_C"/>
</dbReference>
<dbReference type="Gene3D" id="3.40.1190.10">
    <property type="entry name" value="Mur-like, catalytic domain"/>
    <property type="match status" value="1"/>
</dbReference>
<comment type="similarity">
    <text evidence="7">Belongs to the MurCDEF family.</text>
</comment>
<keyword evidence="7 8" id="KW-0133">Cell shape</keyword>
<dbReference type="Proteomes" id="UP000008229">
    <property type="component" value="Chromosome"/>
</dbReference>
<comment type="subcellular location">
    <subcellularLocation>
        <location evidence="1 7 8">Cytoplasm</location>
    </subcellularLocation>
</comment>
<evidence type="ECO:0000256" key="5">
    <source>
        <dbReference type="ARBA" id="ARBA00022741"/>
    </source>
</evidence>
<evidence type="ECO:0000256" key="6">
    <source>
        <dbReference type="ARBA" id="ARBA00022840"/>
    </source>
</evidence>
<feature type="domain" description="Mur ligase C-terminal" evidence="9">
    <location>
        <begin position="305"/>
        <end position="419"/>
    </location>
</feature>
<dbReference type="Gene3D" id="3.90.190.20">
    <property type="entry name" value="Mur ligase, C-terminal domain"/>
    <property type="match status" value="1"/>
</dbReference>
<sequence length="442" mass="45165">MSGSRPELPGGPYLVVGLARSGIAAALALHARGEQAIGVDAGVPDVTRLRAAGVEVHLDAPGTDLVSRARTLVKSPGVPQDAPVVRAARDAGLAVIGEVELAWRLLPNDFIAVTGTNGKTTTTELLGHVHRTAGLPVTVAGNVGTAVTTLIGALDPAATIVCETSSYQLEDTLAFAPEAAILLNVTPDHLDRHGTLEAYREAKLEAFRRQTAAGVAVTSTALAAALPGDARRVTFGAAADGATVALHDDGTISWEGAPLMAAAEIGIPGPHNRENAMAAAAVALARGVDAAAVREALRSFGGVAHRLEPIAERDGVAYVNDSKATNVDATQVALRSYAPGTVHLIAGGVPKAQDFAPLAPLVAERCAAVYLIGEGAGEIGAALASSGTPLHDVGDMERAVAAASAAARPGEVVLLSPACASFDQYPNFEARGDHFRRLVEER</sequence>
<dbReference type="eggNOG" id="COG0771">
    <property type="taxonomic scope" value="Bacteria"/>
</dbReference>
<reference evidence="11 12" key="1">
    <citation type="journal article" date="2010" name="Stand. Genomic Sci.">
        <title>Complete genome sequence of Conexibacter woesei type strain (ID131577).</title>
        <authorList>
            <person name="Pukall R."/>
            <person name="Lapidus A."/>
            <person name="Glavina Del Rio T."/>
            <person name="Copeland A."/>
            <person name="Tice H."/>
            <person name="Cheng J.-F."/>
            <person name="Lucas S."/>
            <person name="Chen F."/>
            <person name="Nolan M."/>
            <person name="Bruce D."/>
            <person name="Goodwin L."/>
            <person name="Pitluck S."/>
            <person name="Mavromatis K."/>
            <person name="Ivanova N."/>
            <person name="Ovchinnikova G."/>
            <person name="Pati A."/>
            <person name="Chen A."/>
            <person name="Palaniappan K."/>
            <person name="Land M."/>
            <person name="Hauser L."/>
            <person name="Chang Y.-J."/>
            <person name="Jeffries C.D."/>
            <person name="Chain P."/>
            <person name="Meincke L."/>
            <person name="Sims D."/>
            <person name="Brettin T."/>
            <person name="Detter J.C."/>
            <person name="Rohde M."/>
            <person name="Goeker M."/>
            <person name="Bristow J."/>
            <person name="Eisen J.A."/>
            <person name="Markowitz V."/>
            <person name="Kyrpides N.C."/>
            <person name="Klenk H.-P."/>
            <person name="Hugenholtz P."/>
        </authorList>
    </citation>
    <scope>NUCLEOTIDE SEQUENCE [LARGE SCALE GENOMIC DNA]</scope>
    <source>
        <strain evidence="12">DSM 14684 / CIP 108061 / JCM 11494 / NBRC 100937 / ID131577</strain>
    </source>
</reference>
<keyword evidence="12" id="KW-1185">Reference proteome</keyword>
<dbReference type="GO" id="GO:0005737">
    <property type="term" value="C:cytoplasm"/>
    <property type="evidence" value="ECO:0007669"/>
    <property type="project" value="UniProtKB-SubCell"/>
</dbReference>
<dbReference type="GO" id="GO:0008360">
    <property type="term" value="P:regulation of cell shape"/>
    <property type="evidence" value="ECO:0007669"/>
    <property type="project" value="UniProtKB-KW"/>
</dbReference>
<comment type="function">
    <text evidence="7 8">Cell wall formation. Catalyzes the addition of glutamate to the nucleotide precursor UDP-N-acetylmuramoyl-L-alanine (UMA).</text>
</comment>
<feature type="domain" description="Mur ligase central" evidence="10">
    <location>
        <begin position="113"/>
        <end position="283"/>
    </location>
</feature>
<accession>D3F2C3</accession>
<evidence type="ECO:0000313" key="12">
    <source>
        <dbReference type="Proteomes" id="UP000008229"/>
    </source>
</evidence>
<evidence type="ECO:0000256" key="4">
    <source>
        <dbReference type="ARBA" id="ARBA00022598"/>
    </source>
</evidence>
<dbReference type="NCBIfam" id="TIGR01087">
    <property type="entry name" value="murD"/>
    <property type="match status" value="1"/>
</dbReference>
<dbReference type="EMBL" id="CP001854">
    <property type="protein sequence ID" value="ADB52189.1"/>
    <property type="molecule type" value="Genomic_DNA"/>
</dbReference>
<keyword evidence="4 7" id="KW-0436">Ligase</keyword>
<dbReference type="OrthoDB" id="9809796at2"/>
<dbReference type="GO" id="GO:0009252">
    <property type="term" value="P:peptidoglycan biosynthetic process"/>
    <property type="evidence" value="ECO:0007669"/>
    <property type="project" value="UniProtKB-UniRule"/>
</dbReference>
<dbReference type="Pfam" id="PF02875">
    <property type="entry name" value="Mur_ligase_C"/>
    <property type="match status" value="1"/>
</dbReference>
<dbReference type="SUPFAM" id="SSF51984">
    <property type="entry name" value="MurCD N-terminal domain"/>
    <property type="match status" value="1"/>
</dbReference>
<dbReference type="KEGG" id="cwo:Cwoe_3772"/>
<evidence type="ECO:0000259" key="10">
    <source>
        <dbReference type="Pfam" id="PF08245"/>
    </source>
</evidence>
<keyword evidence="3 7" id="KW-0963">Cytoplasm</keyword>
<evidence type="ECO:0000256" key="2">
    <source>
        <dbReference type="ARBA" id="ARBA00004752"/>
    </source>
</evidence>
<dbReference type="InterPro" id="IPR013221">
    <property type="entry name" value="Mur_ligase_cen"/>
</dbReference>
<reference evidence="12" key="2">
    <citation type="submission" date="2010-01" db="EMBL/GenBank/DDBJ databases">
        <title>The complete genome of Conexibacter woesei DSM 14684.</title>
        <authorList>
            <consortium name="US DOE Joint Genome Institute (JGI-PGF)"/>
            <person name="Lucas S."/>
            <person name="Copeland A."/>
            <person name="Lapidus A."/>
            <person name="Glavina del Rio T."/>
            <person name="Dalin E."/>
            <person name="Tice H."/>
            <person name="Bruce D."/>
            <person name="Goodwin L."/>
            <person name="Pitluck S."/>
            <person name="Kyrpides N."/>
            <person name="Mavromatis K."/>
            <person name="Ivanova N."/>
            <person name="Mikhailova N."/>
            <person name="Chertkov O."/>
            <person name="Brettin T."/>
            <person name="Detter J.C."/>
            <person name="Han C."/>
            <person name="Larimer F."/>
            <person name="Land M."/>
            <person name="Hauser L."/>
            <person name="Markowitz V."/>
            <person name="Cheng J.-F."/>
            <person name="Hugenholtz P."/>
            <person name="Woyke T."/>
            <person name="Wu D."/>
            <person name="Pukall R."/>
            <person name="Steenblock K."/>
            <person name="Schneider S."/>
            <person name="Klenk H.-P."/>
            <person name="Eisen J.A."/>
        </authorList>
    </citation>
    <scope>NUCLEOTIDE SEQUENCE [LARGE SCALE GENOMIC DNA]</scope>
    <source>
        <strain evidence="12">DSM 14684 / CIP 108061 / JCM 11494 / NBRC 100937 / ID131577</strain>
    </source>
</reference>
<name>D3F2C3_CONWI</name>
<evidence type="ECO:0000256" key="8">
    <source>
        <dbReference type="RuleBase" id="RU003664"/>
    </source>
</evidence>
<dbReference type="PANTHER" id="PTHR43692:SF1">
    <property type="entry name" value="UDP-N-ACETYLMURAMOYLALANINE--D-GLUTAMATE LIGASE"/>
    <property type="match status" value="1"/>
</dbReference>
<evidence type="ECO:0000256" key="3">
    <source>
        <dbReference type="ARBA" id="ARBA00022490"/>
    </source>
</evidence>
<dbReference type="AlphaFoldDB" id="D3F2C3"/>
<dbReference type="GO" id="GO:0071555">
    <property type="term" value="P:cell wall organization"/>
    <property type="evidence" value="ECO:0007669"/>
    <property type="project" value="UniProtKB-KW"/>
</dbReference>
<dbReference type="UniPathway" id="UPA00219"/>
<protein>
    <recommendedName>
        <fullName evidence="7 8">UDP-N-acetylmuramoylalanine--D-glutamate ligase</fullName>
        <ecNumber evidence="7 8">6.3.2.9</ecNumber>
    </recommendedName>
    <alternativeName>
        <fullName evidence="7">D-glutamic acid-adding enzyme</fullName>
    </alternativeName>
    <alternativeName>
        <fullName evidence="7">UDP-N-acetylmuramoyl-L-alanyl-D-glutamate synthetase</fullName>
    </alternativeName>
</protein>
<dbReference type="InterPro" id="IPR036615">
    <property type="entry name" value="Mur_ligase_C_dom_sf"/>
</dbReference>
<keyword evidence="7 8" id="KW-0132">Cell division</keyword>
<dbReference type="HAMAP" id="MF_00639">
    <property type="entry name" value="MurD"/>
    <property type="match status" value="1"/>
</dbReference>
<evidence type="ECO:0000313" key="11">
    <source>
        <dbReference type="EMBL" id="ADB52189.1"/>
    </source>
</evidence>
<keyword evidence="7 8" id="KW-0131">Cell cycle</keyword>
<proteinExistence type="inferred from homology"/>
<keyword evidence="7 8" id="KW-0961">Cell wall biogenesis/degradation</keyword>
<dbReference type="InterPro" id="IPR036565">
    <property type="entry name" value="Mur-like_cat_sf"/>
</dbReference>
<feature type="binding site" evidence="7">
    <location>
        <begin position="115"/>
        <end position="121"/>
    </location>
    <ligand>
        <name>ATP</name>
        <dbReference type="ChEBI" id="CHEBI:30616"/>
    </ligand>
</feature>
<gene>
    <name evidence="7" type="primary">murD</name>
    <name evidence="11" type="ordered locus">Cwoe_3772</name>
</gene>
<dbReference type="GO" id="GO:0051301">
    <property type="term" value="P:cell division"/>
    <property type="evidence" value="ECO:0007669"/>
    <property type="project" value="UniProtKB-KW"/>
</dbReference>
<evidence type="ECO:0000259" key="9">
    <source>
        <dbReference type="Pfam" id="PF02875"/>
    </source>
</evidence>
<dbReference type="GO" id="GO:0008764">
    <property type="term" value="F:UDP-N-acetylmuramoylalanine-D-glutamate ligase activity"/>
    <property type="evidence" value="ECO:0007669"/>
    <property type="project" value="UniProtKB-UniRule"/>
</dbReference>
<keyword evidence="7 8" id="KW-0573">Peptidoglycan synthesis</keyword>
<evidence type="ECO:0000256" key="7">
    <source>
        <dbReference type="HAMAP-Rule" id="MF_00639"/>
    </source>
</evidence>
<dbReference type="GO" id="GO:0005524">
    <property type="term" value="F:ATP binding"/>
    <property type="evidence" value="ECO:0007669"/>
    <property type="project" value="UniProtKB-UniRule"/>
</dbReference>
<organism evidence="11 12">
    <name type="scientific">Conexibacter woesei (strain DSM 14684 / CCUG 47730 / CIP 108061 / JCM 11494 / NBRC 100937 / ID131577)</name>
    <dbReference type="NCBI Taxonomy" id="469383"/>
    <lineage>
        <taxon>Bacteria</taxon>
        <taxon>Bacillati</taxon>
        <taxon>Actinomycetota</taxon>
        <taxon>Thermoleophilia</taxon>
        <taxon>Solirubrobacterales</taxon>
        <taxon>Conexibacteraceae</taxon>
        <taxon>Conexibacter</taxon>
    </lineage>
</organism>
<keyword evidence="6 7" id="KW-0067">ATP-binding</keyword>
<dbReference type="HOGENOM" id="CLU_032540_0_0_11"/>
<comment type="catalytic activity">
    <reaction evidence="7 8">
        <text>UDP-N-acetyl-alpha-D-muramoyl-L-alanine + D-glutamate + ATP = UDP-N-acetyl-alpha-D-muramoyl-L-alanyl-D-glutamate + ADP + phosphate + H(+)</text>
        <dbReference type="Rhea" id="RHEA:16429"/>
        <dbReference type="ChEBI" id="CHEBI:15378"/>
        <dbReference type="ChEBI" id="CHEBI:29986"/>
        <dbReference type="ChEBI" id="CHEBI:30616"/>
        <dbReference type="ChEBI" id="CHEBI:43474"/>
        <dbReference type="ChEBI" id="CHEBI:83898"/>
        <dbReference type="ChEBI" id="CHEBI:83900"/>
        <dbReference type="ChEBI" id="CHEBI:456216"/>
        <dbReference type="EC" id="6.3.2.9"/>
    </reaction>
</comment>